<dbReference type="GO" id="GO:0006310">
    <property type="term" value="P:DNA recombination"/>
    <property type="evidence" value="ECO:0007669"/>
    <property type="project" value="UniProtKB-KW"/>
</dbReference>
<proteinExistence type="inferred from homology"/>
<evidence type="ECO:0000256" key="12">
    <source>
        <dbReference type="RuleBase" id="RU000617"/>
    </source>
</evidence>
<reference evidence="17" key="1">
    <citation type="journal article" date="2019" name="Gigascience">
        <title>De novo genome assembly of the endangered Acer yangbiense, a plant species with extremely small populations endemic to Yunnan Province, China.</title>
        <authorList>
            <person name="Yang J."/>
            <person name="Wariss H.M."/>
            <person name="Tao L."/>
            <person name="Zhang R."/>
            <person name="Yun Q."/>
            <person name="Hollingsworth P."/>
            <person name="Dao Z."/>
            <person name="Luo G."/>
            <person name="Guo H."/>
            <person name="Ma Y."/>
            <person name="Sun W."/>
        </authorList>
    </citation>
    <scope>NUCLEOTIDE SEQUENCE [LARGE SCALE GENOMIC DNA]</scope>
    <source>
        <strain evidence="17">cv. br00</strain>
    </source>
</reference>
<dbReference type="PROSITE" id="PS00697">
    <property type="entry name" value="DNA_LIGASE_A1"/>
    <property type="match status" value="1"/>
</dbReference>
<comment type="similarity">
    <text evidence="2 13">Belongs to the ATP-dependent DNA ligase family.</text>
</comment>
<sequence length="626" mass="70439">MSSSRPSAFDALMSNARASAKKKTQPQPKSNSPKKRKTLDHPQNPDKTLNSVQSPQTDESKKIINTSDSSNEPKSEPNSRSDSLLKVNQSKKLRVEDKNAGLKSKIVLLKKKAGDFKPEMVANWEKGERVPFIFVSLAFDLIAKESGRIVITDIVCNVLRTVMDTTPEDLVVVVYLLANKVAPAHEGVELGIGEALIIKALAEACGRTEKEVKKQYKDLGDLGLVAKASRSSQSMMRKPDPLTITKVFNTFQQIAKESGKDSQDKKKNHIKALLVAATDCEPQYLIRLLQTKLRIGLAEQTLLAALGQAAVYTEEHSTPPPHIQSPLEEDVWIRWFVFGDEQWIFHFELGVLVIDNFNGVWDANIGRFFLTLLSIAAKIVKQVYSVLPVYDKIVPALLSDGVWNLPKTCSFTPGVPVGPMLAKPTKGVSEIVTKFQDMEFTCEYKYDGERAQIHYLENGSVEIYSRNAERNTGKFPDVVAVISRLKRPSASSFILDCELVAYDREKKKILPFQILSTRARKNVVMSDIKVNVCIYAFDMLYLNDQPLIQEELKVRREHLYSSFQEEPGCFQFATAITSNDLEEIQKFLDAAVDARSLSFAFDHFQLITEHEPDLYMYMFLAVVIEY</sequence>
<evidence type="ECO:0000256" key="3">
    <source>
        <dbReference type="ARBA" id="ARBA00022598"/>
    </source>
</evidence>
<dbReference type="FunFam" id="3.30.470.30:FF:000002">
    <property type="entry name" value="DNA ligase"/>
    <property type="match status" value="1"/>
</dbReference>
<feature type="domain" description="ATP-dependent DNA ligase family profile" evidence="15">
    <location>
        <begin position="525"/>
        <end position="626"/>
    </location>
</feature>
<comment type="subcellular location">
    <subcellularLocation>
        <location evidence="1">Nucleus</location>
    </subcellularLocation>
</comment>
<keyword evidence="4" id="KW-0235">DNA replication</keyword>
<name>A0A5N5LDL5_9ROSI</name>
<evidence type="ECO:0000256" key="13">
    <source>
        <dbReference type="RuleBase" id="RU004196"/>
    </source>
</evidence>
<evidence type="ECO:0000256" key="1">
    <source>
        <dbReference type="ARBA" id="ARBA00004123"/>
    </source>
</evidence>
<evidence type="ECO:0000256" key="5">
    <source>
        <dbReference type="ARBA" id="ARBA00022741"/>
    </source>
</evidence>
<dbReference type="AlphaFoldDB" id="A0A5N5LDL5"/>
<evidence type="ECO:0000313" key="16">
    <source>
        <dbReference type="EMBL" id="KAB5540632.1"/>
    </source>
</evidence>
<comment type="catalytic activity">
    <reaction evidence="11 12">
        <text>ATP + (deoxyribonucleotide)n-3'-hydroxyl + 5'-phospho-(deoxyribonucleotide)m = (deoxyribonucleotide)n+m + AMP + diphosphate.</text>
        <dbReference type="EC" id="6.5.1.1"/>
    </reaction>
</comment>
<dbReference type="Proteomes" id="UP000326939">
    <property type="component" value="Chromosome 9"/>
</dbReference>
<comment type="caution">
    <text evidence="16">The sequence shown here is derived from an EMBL/GenBank/DDBJ whole genome shotgun (WGS) entry which is preliminary data.</text>
</comment>
<protein>
    <recommendedName>
        <fullName evidence="12">DNA ligase</fullName>
        <ecNumber evidence="12">6.5.1.1</ecNumber>
    </recommendedName>
</protein>
<evidence type="ECO:0000256" key="2">
    <source>
        <dbReference type="ARBA" id="ARBA00007572"/>
    </source>
</evidence>
<keyword evidence="8 12" id="KW-0233">DNA recombination</keyword>
<evidence type="ECO:0000256" key="6">
    <source>
        <dbReference type="ARBA" id="ARBA00022763"/>
    </source>
</evidence>
<keyword evidence="3 12" id="KW-0436">Ligase</keyword>
<evidence type="ECO:0000256" key="9">
    <source>
        <dbReference type="ARBA" id="ARBA00023204"/>
    </source>
</evidence>
<dbReference type="Gene3D" id="3.30.1490.70">
    <property type="match status" value="1"/>
</dbReference>
<dbReference type="EMBL" id="VDCV01000009">
    <property type="protein sequence ID" value="KAB5540632.1"/>
    <property type="molecule type" value="Genomic_DNA"/>
</dbReference>
<dbReference type="GO" id="GO:0071897">
    <property type="term" value="P:DNA biosynthetic process"/>
    <property type="evidence" value="ECO:0007669"/>
    <property type="project" value="InterPro"/>
</dbReference>
<dbReference type="GO" id="GO:0005739">
    <property type="term" value="C:mitochondrion"/>
    <property type="evidence" value="ECO:0007669"/>
    <property type="project" value="TreeGrafter"/>
</dbReference>
<evidence type="ECO:0000259" key="15">
    <source>
        <dbReference type="PROSITE" id="PS50160"/>
    </source>
</evidence>
<dbReference type="GO" id="GO:0006273">
    <property type="term" value="P:lagging strand elongation"/>
    <property type="evidence" value="ECO:0007669"/>
    <property type="project" value="TreeGrafter"/>
</dbReference>
<evidence type="ECO:0000256" key="11">
    <source>
        <dbReference type="ARBA" id="ARBA00034003"/>
    </source>
</evidence>
<keyword evidence="17" id="KW-1185">Reference proteome</keyword>
<dbReference type="InterPro" id="IPR012308">
    <property type="entry name" value="DNA_ligase_ATP-dep_N"/>
</dbReference>
<evidence type="ECO:0000256" key="4">
    <source>
        <dbReference type="ARBA" id="ARBA00022705"/>
    </source>
</evidence>
<dbReference type="Pfam" id="PF01068">
    <property type="entry name" value="DNA_ligase_A_M"/>
    <property type="match status" value="1"/>
</dbReference>
<dbReference type="Gene3D" id="1.10.3260.10">
    <property type="entry name" value="DNA ligase, ATP-dependent, N-terminal domain"/>
    <property type="match status" value="1"/>
</dbReference>
<keyword evidence="6 12" id="KW-0227">DNA damage</keyword>
<dbReference type="InterPro" id="IPR016059">
    <property type="entry name" value="DNA_ligase_ATP-dep_CS"/>
</dbReference>
<dbReference type="SUPFAM" id="SSF117018">
    <property type="entry name" value="ATP-dependent DNA ligase DNA-binding domain"/>
    <property type="match status" value="1"/>
</dbReference>
<feature type="region of interest" description="Disordered" evidence="14">
    <location>
        <begin position="1"/>
        <end position="90"/>
    </location>
</feature>
<dbReference type="InterPro" id="IPR012310">
    <property type="entry name" value="DNA_ligase_ATP-dep_cent"/>
</dbReference>
<keyword evidence="10" id="KW-0539">Nucleus</keyword>
<dbReference type="GO" id="GO:0006281">
    <property type="term" value="P:DNA repair"/>
    <property type="evidence" value="ECO:0007669"/>
    <property type="project" value="UniProtKB-KW"/>
</dbReference>
<dbReference type="PANTHER" id="PTHR45674:SF4">
    <property type="entry name" value="DNA LIGASE 1"/>
    <property type="match status" value="1"/>
</dbReference>
<organism evidence="16 17">
    <name type="scientific">Salix brachista</name>
    <dbReference type="NCBI Taxonomy" id="2182728"/>
    <lineage>
        <taxon>Eukaryota</taxon>
        <taxon>Viridiplantae</taxon>
        <taxon>Streptophyta</taxon>
        <taxon>Embryophyta</taxon>
        <taxon>Tracheophyta</taxon>
        <taxon>Spermatophyta</taxon>
        <taxon>Magnoliopsida</taxon>
        <taxon>eudicotyledons</taxon>
        <taxon>Gunneridae</taxon>
        <taxon>Pentapetalae</taxon>
        <taxon>rosids</taxon>
        <taxon>fabids</taxon>
        <taxon>Malpighiales</taxon>
        <taxon>Salicaceae</taxon>
        <taxon>Saliceae</taxon>
        <taxon>Salix</taxon>
    </lineage>
</organism>
<dbReference type="Pfam" id="PF04675">
    <property type="entry name" value="DNA_ligase_A_N"/>
    <property type="match status" value="1"/>
</dbReference>
<evidence type="ECO:0000256" key="8">
    <source>
        <dbReference type="ARBA" id="ARBA00023172"/>
    </source>
</evidence>
<dbReference type="CDD" id="cd07900">
    <property type="entry name" value="Adenylation_DNA_ligase_I_Euk"/>
    <property type="match status" value="1"/>
</dbReference>
<dbReference type="PROSITE" id="PS50160">
    <property type="entry name" value="DNA_LIGASE_A3"/>
    <property type="match status" value="1"/>
</dbReference>
<evidence type="ECO:0000256" key="10">
    <source>
        <dbReference type="ARBA" id="ARBA00023242"/>
    </source>
</evidence>
<dbReference type="SUPFAM" id="SSF56091">
    <property type="entry name" value="DNA ligase/mRNA capping enzyme, catalytic domain"/>
    <property type="match status" value="1"/>
</dbReference>
<keyword evidence="5 12" id="KW-0547">Nucleotide-binding</keyword>
<dbReference type="InterPro" id="IPR036599">
    <property type="entry name" value="DNA_ligase_N_sf"/>
</dbReference>
<dbReference type="GO" id="GO:0003677">
    <property type="term" value="F:DNA binding"/>
    <property type="evidence" value="ECO:0007669"/>
    <property type="project" value="InterPro"/>
</dbReference>
<evidence type="ECO:0000256" key="7">
    <source>
        <dbReference type="ARBA" id="ARBA00022840"/>
    </source>
</evidence>
<keyword evidence="9 12" id="KW-0234">DNA repair</keyword>
<dbReference type="InterPro" id="IPR000977">
    <property type="entry name" value="DNA_ligase_ATP-dep"/>
</dbReference>
<dbReference type="GO" id="GO:0003910">
    <property type="term" value="F:DNA ligase (ATP) activity"/>
    <property type="evidence" value="ECO:0007669"/>
    <property type="project" value="UniProtKB-EC"/>
</dbReference>
<dbReference type="NCBIfam" id="TIGR00574">
    <property type="entry name" value="dnl1"/>
    <property type="match status" value="1"/>
</dbReference>
<evidence type="ECO:0000313" key="17">
    <source>
        <dbReference type="Proteomes" id="UP000326939"/>
    </source>
</evidence>
<keyword evidence="7 12" id="KW-0067">ATP-binding</keyword>
<dbReference type="GO" id="GO:0005524">
    <property type="term" value="F:ATP binding"/>
    <property type="evidence" value="ECO:0007669"/>
    <property type="project" value="UniProtKB-KW"/>
</dbReference>
<dbReference type="InterPro" id="IPR050191">
    <property type="entry name" value="ATP-dep_DNA_ligase"/>
</dbReference>
<feature type="compositionally biased region" description="Polar residues" evidence="14">
    <location>
        <begin position="80"/>
        <end position="90"/>
    </location>
</feature>
<dbReference type="PANTHER" id="PTHR45674">
    <property type="entry name" value="DNA LIGASE 1/3 FAMILY MEMBER"/>
    <property type="match status" value="1"/>
</dbReference>
<dbReference type="Gene3D" id="3.30.470.30">
    <property type="entry name" value="DNA ligase/mRNA capping enzyme"/>
    <property type="match status" value="1"/>
</dbReference>
<evidence type="ECO:0000256" key="14">
    <source>
        <dbReference type="SAM" id="MobiDB-lite"/>
    </source>
</evidence>
<dbReference type="GO" id="GO:0005634">
    <property type="term" value="C:nucleus"/>
    <property type="evidence" value="ECO:0007669"/>
    <property type="project" value="UniProtKB-SubCell"/>
</dbReference>
<dbReference type="EC" id="6.5.1.1" evidence="12"/>
<feature type="compositionally biased region" description="Polar residues" evidence="14">
    <location>
        <begin position="45"/>
        <end position="70"/>
    </location>
</feature>
<gene>
    <name evidence="16" type="ORF">DKX38_013606</name>
</gene>
<accession>A0A5N5LDL5</accession>